<dbReference type="InterPro" id="IPR052721">
    <property type="entry name" value="ET_Amicyanin"/>
</dbReference>
<proteinExistence type="predicted"/>
<organism evidence="2 3">
    <name type="scientific">Mycolicibacterium anyangense</name>
    <dbReference type="NCBI Taxonomy" id="1431246"/>
    <lineage>
        <taxon>Bacteria</taxon>
        <taxon>Bacillati</taxon>
        <taxon>Actinomycetota</taxon>
        <taxon>Actinomycetes</taxon>
        <taxon>Mycobacteriales</taxon>
        <taxon>Mycobacteriaceae</taxon>
        <taxon>Mycolicibacterium</taxon>
    </lineage>
</organism>
<dbReference type="PANTHER" id="PTHR36507:SF1">
    <property type="entry name" value="BLL1555 PROTEIN"/>
    <property type="match status" value="1"/>
</dbReference>
<reference evidence="2 3" key="1">
    <citation type="journal article" date="2019" name="Emerg. Microbes Infect.">
        <title>Comprehensive subspecies identification of 175 nontuberculous mycobacteria species based on 7547 genomic profiles.</title>
        <authorList>
            <person name="Matsumoto Y."/>
            <person name="Kinjo T."/>
            <person name="Motooka D."/>
            <person name="Nabeya D."/>
            <person name="Jung N."/>
            <person name="Uechi K."/>
            <person name="Horii T."/>
            <person name="Iida T."/>
            <person name="Fujita J."/>
            <person name="Nakamura S."/>
        </authorList>
    </citation>
    <scope>NUCLEOTIDE SEQUENCE [LARGE SCALE GENOMIC DNA]</scope>
    <source>
        <strain evidence="2 3">JCM 30275</strain>
    </source>
</reference>
<dbReference type="InterPro" id="IPR008972">
    <property type="entry name" value="Cupredoxin"/>
</dbReference>
<dbReference type="Gene3D" id="2.60.40.420">
    <property type="entry name" value="Cupredoxins - blue copper proteins"/>
    <property type="match status" value="1"/>
</dbReference>
<dbReference type="InterPro" id="IPR028096">
    <property type="entry name" value="EfeO_Cupredoxin"/>
</dbReference>
<evidence type="ECO:0000313" key="2">
    <source>
        <dbReference type="EMBL" id="BBZ78889.1"/>
    </source>
</evidence>
<accession>A0A6N4WCX1</accession>
<name>A0A6N4WCX1_9MYCO</name>
<dbReference type="Pfam" id="PF13473">
    <property type="entry name" value="Cupredoxin_1"/>
    <property type="match status" value="1"/>
</dbReference>
<dbReference type="EMBL" id="AP022620">
    <property type="protein sequence ID" value="BBZ78889.1"/>
    <property type="molecule type" value="Genomic_DNA"/>
</dbReference>
<feature type="domain" description="EfeO-type cupredoxin-like" evidence="1">
    <location>
        <begin position="13"/>
        <end position="72"/>
    </location>
</feature>
<protein>
    <recommendedName>
        <fullName evidence="1">EfeO-type cupredoxin-like domain-containing protein</fullName>
    </recommendedName>
</protein>
<dbReference type="KEGG" id="many:MANY_42260"/>
<evidence type="ECO:0000313" key="3">
    <source>
        <dbReference type="Proteomes" id="UP000467249"/>
    </source>
</evidence>
<dbReference type="SUPFAM" id="SSF49503">
    <property type="entry name" value="Cupredoxins"/>
    <property type="match status" value="1"/>
</dbReference>
<keyword evidence="3" id="KW-1185">Reference proteome</keyword>
<dbReference type="PANTHER" id="PTHR36507">
    <property type="entry name" value="BLL1555 PROTEIN"/>
    <property type="match status" value="1"/>
</dbReference>
<gene>
    <name evidence="2" type="ORF">MANY_42260</name>
</gene>
<sequence>MRFGPPLTVAPGATVTVVNNDSAEHSVTADSGGAFDAEVDGSGTITFTAPSAPGSYAYHCKYHPMMHGQLVVQ</sequence>
<evidence type="ECO:0000259" key="1">
    <source>
        <dbReference type="Pfam" id="PF13473"/>
    </source>
</evidence>
<dbReference type="AlphaFoldDB" id="A0A6N4WCX1"/>
<dbReference type="Proteomes" id="UP000467249">
    <property type="component" value="Chromosome"/>
</dbReference>